<comment type="caution">
    <text evidence="5">The sequence shown here is derived from an EMBL/GenBank/DDBJ whole genome shotgun (WGS) entry which is preliminary data.</text>
</comment>
<dbReference type="Pfam" id="PF13377">
    <property type="entry name" value="Peripla_BP_3"/>
    <property type="match status" value="1"/>
</dbReference>
<dbReference type="InterPro" id="IPR028082">
    <property type="entry name" value="Peripla_BP_I"/>
</dbReference>
<dbReference type="CDD" id="cd01392">
    <property type="entry name" value="HTH_LacI"/>
    <property type="match status" value="1"/>
</dbReference>
<dbReference type="PANTHER" id="PTHR30146:SF138">
    <property type="entry name" value="TRANSCRIPTIONAL REGULATORY PROTEIN"/>
    <property type="match status" value="1"/>
</dbReference>
<evidence type="ECO:0000256" key="2">
    <source>
        <dbReference type="ARBA" id="ARBA00023125"/>
    </source>
</evidence>
<dbReference type="PROSITE" id="PS00356">
    <property type="entry name" value="HTH_LACI_1"/>
    <property type="match status" value="1"/>
</dbReference>
<evidence type="ECO:0000313" key="5">
    <source>
        <dbReference type="EMBL" id="MFC5502407.1"/>
    </source>
</evidence>
<dbReference type="SMART" id="SM00354">
    <property type="entry name" value="HTH_LACI"/>
    <property type="match status" value="1"/>
</dbReference>
<evidence type="ECO:0000259" key="4">
    <source>
        <dbReference type="PROSITE" id="PS50932"/>
    </source>
</evidence>
<dbReference type="SUPFAM" id="SSF53822">
    <property type="entry name" value="Periplasmic binding protein-like I"/>
    <property type="match status" value="1"/>
</dbReference>
<dbReference type="SUPFAM" id="SSF47413">
    <property type="entry name" value="lambda repressor-like DNA-binding domains"/>
    <property type="match status" value="1"/>
</dbReference>
<evidence type="ECO:0000313" key="6">
    <source>
        <dbReference type="Proteomes" id="UP001596039"/>
    </source>
</evidence>
<dbReference type="InterPro" id="IPR010982">
    <property type="entry name" value="Lambda_DNA-bd_dom_sf"/>
</dbReference>
<dbReference type="PANTHER" id="PTHR30146">
    <property type="entry name" value="LACI-RELATED TRANSCRIPTIONAL REPRESSOR"/>
    <property type="match status" value="1"/>
</dbReference>
<evidence type="ECO:0000256" key="3">
    <source>
        <dbReference type="ARBA" id="ARBA00023163"/>
    </source>
</evidence>
<organism evidence="5 6">
    <name type="scientific">Lysinimonas soli</name>
    <dbReference type="NCBI Taxonomy" id="1074233"/>
    <lineage>
        <taxon>Bacteria</taxon>
        <taxon>Bacillati</taxon>
        <taxon>Actinomycetota</taxon>
        <taxon>Actinomycetes</taxon>
        <taxon>Micrococcales</taxon>
        <taxon>Microbacteriaceae</taxon>
        <taxon>Lysinimonas</taxon>
    </lineage>
</organism>
<reference evidence="6" key="1">
    <citation type="journal article" date="2019" name="Int. J. Syst. Evol. Microbiol.">
        <title>The Global Catalogue of Microorganisms (GCM) 10K type strain sequencing project: providing services to taxonomists for standard genome sequencing and annotation.</title>
        <authorList>
            <consortium name="The Broad Institute Genomics Platform"/>
            <consortium name="The Broad Institute Genome Sequencing Center for Infectious Disease"/>
            <person name="Wu L."/>
            <person name="Ma J."/>
        </authorList>
    </citation>
    <scope>NUCLEOTIDE SEQUENCE [LARGE SCALE GENOMIC DNA]</scope>
    <source>
        <strain evidence="6">CGMCC 4.6997</strain>
    </source>
</reference>
<proteinExistence type="predicted"/>
<sequence length="334" mass="35206">MVKLTDVAALAGVSPSAASRVLSGDLTVRVSEATRGRVLDAARELDYVPNHAGRSLRTSRTSTIALVVPDVTSAVFAELANGAEQEAAARGLAIVLGRAERVQENGDWLRRMLGESRIDGVILQLPDGTEPADLEATVGRETPIVIINSADDGPLSTIVLDDAAGIRTAVEHLRSLGHERLGFVGGVPSSATARRREAGFRSALEAGGLPVREEWITRLGYTGADGRAAIETLESRGPLPTGLVVANLNAALGVLAAIHARELRVPSDVSIVALHDVWYADATWPPITTVRMPLHELGTAAVTRVVDGGRQVTHDTIRSPAPVLLVRQSTAAPR</sequence>
<dbReference type="CDD" id="cd06267">
    <property type="entry name" value="PBP1_LacI_sugar_binding-like"/>
    <property type="match status" value="1"/>
</dbReference>
<keyword evidence="3" id="KW-0804">Transcription</keyword>
<dbReference type="EMBL" id="JBHSMG010000002">
    <property type="protein sequence ID" value="MFC5502407.1"/>
    <property type="molecule type" value="Genomic_DNA"/>
</dbReference>
<dbReference type="Gene3D" id="1.10.260.40">
    <property type="entry name" value="lambda repressor-like DNA-binding domains"/>
    <property type="match status" value="1"/>
</dbReference>
<dbReference type="PROSITE" id="PS50932">
    <property type="entry name" value="HTH_LACI_2"/>
    <property type="match status" value="1"/>
</dbReference>
<evidence type="ECO:0000256" key="1">
    <source>
        <dbReference type="ARBA" id="ARBA00023015"/>
    </source>
</evidence>
<dbReference type="Pfam" id="PF00356">
    <property type="entry name" value="LacI"/>
    <property type="match status" value="1"/>
</dbReference>
<dbReference type="InterPro" id="IPR000843">
    <property type="entry name" value="HTH_LacI"/>
</dbReference>
<keyword evidence="6" id="KW-1185">Reference proteome</keyword>
<dbReference type="Gene3D" id="3.40.50.2300">
    <property type="match status" value="2"/>
</dbReference>
<feature type="domain" description="HTH lacI-type" evidence="4">
    <location>
        <begin position="2"/>
        <end position="58"/>
    </location>
</feature>
<dbReference type="InterPro" id="IPR046335">
    <property type="entry name" value="LacI/GalR-like_sensor"/>
</dbReference>
<name>A0ABW0NQN8_9MICO</name>
<dbReference type="RefSeq" id="WP_386740102.1">
    <property type="nucleotide sequence ID" value="NZ_JBHSMG010000002.1"/>
</dbReference>
<dbReference type="Proteomes" id="UP001596039">
    <property type="component" value="Unassembled WGS sequence"/>
</dbReference>
<dbReference type="GO" id="GO:0003677">
    <property type="term" value="F:DNA binding"/>
    <property type="evidence" value="ECO:0007669"/>
    <property type="project" value="UniProtKB-KW"/>
</dbReference>
<accession>A0ABW0NQN8</accession>
<keyword evidence="2 5" id="KW-0238">DNA-binding</keyword>
<gene>
    <name evidence="5" type="ORF">ACFPJ4_09165</name>
</gene>
<protein>
    <submittedName>
        <fullName evidence="5">LacI family DNA-binding transcriptional regulator</fullName>
    </submittedName>
</protein>
<keyword evidence="1" id="KW-0805">Transcription regulation</keyword>